<keyword evidence="6" id="KW-1185">Reference proteome</keyword>
<dbReference type="Pfam" id="PF12802">
    <property type="entry name" value="MarR_2"/>
    <property type="match status" value="1"/>
</dbReference>
<dbReference type="EMBL" id="JAGFNZ010000003">
    <property type="protein sequence ID" value="MBW7572986.1"/>
    <property type="molecule type" value="Genomic_DNA"/>
</dbReference>
<dbReference type="InterPro" id="IPR052067">
    <property type="entry name" value="Metal_resp_HTH_trans_reg"/>
</dbReference>
<evidence type="ECO:0000256" key="2">
    <source>
        <dbReference type="ARBA" id="ARBA00023125"/>
    </source>
</evidence>
<dbReference type="InterPro" id="IPR036390">
    <property type="entry name" value="WH_DNA-bd_sf"/>
</dbReference>
<dbReference type="Gene3D" id="1.10.10.10">
    <property type="entry name" value="Winged helix-like DNA-binding domain superfamily/Winged helix DNA-binding domain"/>
    <property type="match status" value="1"/>
</dbReference>
<gene>
    <name evidence="5" type="ORF">J5W02_09185</name>
</gene>
<protein>
    <submittedName>
        <fullName evidence="5">MarR family transcriptional regulator</fullName>
    </submittedName>
</protein>
<comment type="caution">
    <text evidence="5">The sequence shown here is derived from an EMBL/GenBank/DDBJ whole genome shotgun (WGS) entry which is preliminary data.</text>
</comment>
<organism evidence="5 6">
    <name type="scientific">Caproiciproducens faecalis</name>
    <dbReference type="NCBI Taxonomy" id="2820301"/>
    <lineage>
        <taxon>Bacteria</taxon>
        <taxon>Bacillati</taxon>
        <taxon>Bacillota</taxon>
        <taxon>Clostridia</taxon>
        <taxon>Eubacteriales</taxon>
        <taxon>Acutalibacteraceae</taxon>
        <taxon>Caproiciproducens</taxon>
    </lineage>
</organism>
<sequence length="163" mass="18959">MAIQDQREDLDRLYRELNARADKLYKFVLLYSDYIHTQRDYGTGQQIGMIDVHTLTYIEENPGTTITELAKDWNKTKGAISQTVKKLVESGLVTRKMKENNSKTVLLYATEEGTRLSIAHKMYDLVDIAQTTEELMMKCTPEEIDTFYKVIDVYISLFKQDEK</sequence>
<dbReference type="PANTHER" id="PTHR35790:SF4">
    <property type="entry name" value="HTH-TYPE TRANSCRIPTIONAL REGULATOR PCHR"/>
    <property type="match status" value="1"/>
</dbReference>
<feature type="domain" description="HTH marR-type" evidence="4">
    <location>
        <begin position="10"/>
        <end position="156"/>
    </location>
</feature>
<proteinExistence type="predicted"/>
<dbReference type="InterPro" id="IPR000835">
    <property type="entry name" value="HTH_MarR-typ"/>
</dbReference>
<keyword evidence="1" id="KW-0805">Transcription regulation</keyword>
<dbReference type="Proteomes" id="UP000719942">
    <property type="component" value="Unassembled WGS sequence"/>
</dbReference>
<evidence type="ECO:0000259" key="4">
    <source>
        <dbReference type="PROSITE" id="PS50995"/>
    </source>
</evidence>
<reference evidence="5 6" key="1">
    <citation type="submission" date="2021-03" db="EMBL/GenBank/DDBJ databases">
        <title>Caproiciproducens sp. nov. isolated from feces of cow.</title>
        <authorList>
            <person name="Choi J.-Y."/>
        </authorList>
    </citation>
    <scope>NUCLEOTIDE SEQUENCE [LARGE SCALE GENOMIC DNA]</scope>
    <source>
        <strain evidence="5 6">AGMB10547</strain>
    </source>
</reference>
<dbReference type="PROSITE" id="PS50995">
    <property type="entry name" value="HTH_MARR_2"/>
    <property type="match status" value="1"/>
</dbReference>
<keyword evidence="3" id="KW-0804">Transcription</keyword>
<dbReference type="PANTHER" id="PTHR35790">
    <property type="entry name" value="HTH-TYPE TRANSCRIPTIONAL REGULATOR PCHR"/>
    <property type="match status" value="1"/>
</dbReference>
<evidence type="ECO:0000256" key="3">
    <source>
        <dbReference type="ARBA" id="ARBA00023163"/>
    </source>
</evidence>
<dbReference type="SUPFAM" id="SSF46785">
    <property type="entry name" value="Winged helix' DNA-binding domain"/>
    <property type="match status" value="1"/>
</dbReference>
<evidence type="ECO:0000313" key="6">
    <source>
        <dbReference type="Proteomes" id="UP000719942"/>
    </source>
</evidence>
<dbReference type="SMART" id="SM00347">
    <property type="entry name" value="HTH_MARR"/>
    <property type="match status" value="1"/>
</dbReference>
<evidence type="ECO:0000313" key="5">
    <source>
        <dbReference type="EMBL" id="MBW7572986.1"/>
    </source>
</evidence>
<keyword evidence="2" id="KW-0238">DNA-binding</keyword>
<dbReference type="InterPro" id="IPR036388">
    <property type="entry name" value="WH-like_DNA-bd_sf"/>
</dbReference>
<name>A0ABS7DQY1_9FIRM</name>
<dbReference type="RefSeq" id="WP_219965394.1">
    <property type="nucleotide sequence ID" value="NZ_JAGFNZ010000003.1"/>
</dbReference>
<evidence type="ECO:0000256" key="1">
    <source>
        <dbReference type="ARBA" id="ARBA00023015"/>
    </source>
</evidence>
<accession>A0ABS7DQY1</accession>